<dbReference type="EMBL" id="FPKR01000016">
    <property type="protein sequence ID" value="SFZ79384.1"/>
    <property type="molecule type" value="Genomic_DNA"/>
</dbReference>
<gene>
    <name evidence="5" type="ORF">SAMN02745887_03565</name>
</gene>
<dbReference type="SUPFAM" id="SSF52172">
    <property type="entry name" value="CheY-like"/>
    <property type="match status" value="1"/>
</dbReference>
<evidence type="ECO:0000313" key="5">
    <source>
        <dbReference type="EMBL" id="SFZ79384.1"/>
    </source>
</evidence>
<keyword evidence="5" id="KW-0808">Transferase</keyword>
<dbReference type="InterPro" id="IPR036457">
    <property type="entry name" value="PPM-type-like_dom_sf"/>
</dbReference>
<keyword evidence="2" id="KW-0597">Phosphoprotein</keyword>
<sequence length="562" mass="61692">MKVLLADDAEVVRLMIGRFVESLGHELILASDGLEAVERYISEQPDMVLMDMLMPRLDGPEAGCRIKAAAGARWVPIVLVTAVEEVSKLADAMETGADDYLLKPVNLRMLEAKIKAIERTVALNRQVREQAAKLAEYYDHAEEEKRVARHLMEQLVSRERLSDPQLHSWIAPAESLSGDLIAAARTPGGVLHLMLADGIGHGLTAALNVLPLTQPFYAMSERGFSLGDILLEMHRKVRQVLPAGRFVALAFVAVDFAKQRIEVWNGGIPDLRLFGERGELLKRWPSQHLPLGILPLSELSLKTERFAYQQRANLVLCSDGLLEARNQLGEAFGTARLALACAGQPPALARDRTVAALTAFLDGARCHDDVSLAIVDLDPRASRPLPIAPDVSELPSLADADWRYALSLGPDELRHLHTVPHIMAFVAQLPPLAQARADIFLVLTELFVNALDHGLLELSSALKNDADGMDQYLQERLRRLTQLKSGRIDIELSGHDLGGRNMLLIRVVDSGKGFDLTRLDGLDAQRPSGRGIALVRALCVSLRFYGSGNTVEACYLPEPAHV</sequence>
<feature type="coiled-coil region" evidence="3">
    <location>
        <begin position="124"/>
        <end position="158"/>
    </location>
</feature>
<dbReference type="PROSITE" id="PS50110">
    <property type="entry name" value="RESPONSE_REGULATORY"/>
    <property type="match status" value="1"/>
</dbReference>
<dbReference type="InterPro" id="IPR052016">
    <property type="entry name" value="Bact_Sigma-Reg"/>
</dbReference>
<dbReference type="OrthoDB" id="9802500at2"/>
<dbReference type="PANTHER" id="PTHR43156:SF2">
    <property type="entry name" value="STAGE II SPORULATION PROTEIN E"/>
    <property type="match status" value="1"/>
</dbReference>
<dbReference type="InterPro" id="IPR011006">
    <property type="entry name" value="CheY-like_superfamily"/>
</dbReference>
<dbReference type="SUPFAM" id="SSF81606">
    <property type="entry name" value="PP2C-like"/>
    <property type="match status" value="1"/>
</dbReference>
<dbReference type="SUPFAM" id="SSF55874">
    <property type="entry name" value="ATPase domain of HSP90 chaperone/DNA topoisomerase II/histidine kinase"/>
    <property type="match status" value="1"/>
</dbReference>
<keyword evidence="6" id="KW-1185">Reference proteome</keyword>
<dbReference type="PANTHER" id="PTHR43156">
    <property type="entry name" value="STAGE II SPORULATION PROTEIN E-RELATED"/>
    <property type="match status" value="1"/>
</dbReference>
<evidence type="ECO:0000256" key="3">
    <source>
        <dbReference type="SAM" id="Coils"/>
    </source>
</evidence>
<keyword evidence="5" id="KW-0418">Kinase</keyword>
<feature type="modified residue" description="4-aspartylphosphate" evidence="2">
    <location>
        <position position="51"/>
    </location>
</feature>
<dbReference type="GO" id="GO:0016301">
    <property type="term" value="F:kinase activity"/>
    <property type="evidence" value="ECO:0007669"/>
    <property type="project" value="UniProtKB-KW"/>
</dbReference>
<dbReference type="Pfam" id="PF00072">
    <property type="entry name" value="Response_reg"/>
    <property type="match status" value="1"/>
</dbReference>
<accession>A0A1K2HRF1</accession>
<dbReference type="RefSeq" id="WP_072430041.1">
    <property type="nucleotide sequence ID" value="NZ_FPKR01000016.1"/>
</dbReference>
<dbReference type="CDD" id="cd16936">
    <property type="entry name" value="HATPase_RsbW-like"/>
    <property type="match status" value="1"/>
</dbReference>
<evidence type="ECO:0000256" key="2">
    <source>
        <dbReference type="PROSITE-ProRule" id="PRU00169"/>
    </source>
</evidence>
<dbReference type="SMART" id="SM00448">
    <property type="entry name" value="REC"/>
    <property type="match status" value="1"/>
</dbReference>
<dbReference type="Gene3D" id="3.30.565.10">
    <property type="entry name" value="Histidine kinase-like ATPase, C-terminal domain"/>
    <property type="match status" value="1"/>
</dbReference>
<keyword evidence="3" id="KW-0175">Coiled coil</keyword>
<evidence type="ECO:0000256" key="1">
    <source>
        <dbReference type="ARBA" id="ARBA00022801"/>
    </source>
</evidence>
<keyword evidence="1" id="KW-0378">Hydrolase</keyword>
<dbReference type="Gene3D" id="3.60.40.10">
    <property type="entry name" value="PPM-type phosphatase domain"/>
    <property type="match status" value="1"/>
</dbReference>
<dbReference type="AlphaFoldDB" id="A0A1K2HRF1"/>
<feature type="domain" description="Response regulatory" evidence="4">
    <location>
        <begin position="2"/>
        <end position="118"/>
    </location>
</feature>
<reference evidence="5 6" key="1">
    <citation type="submission" date="2016-11" db="EMBL/GenBank/DDBJ databases">
        <authorList>
            <person name="Jaros S."/>
            <person name="Januszkiewicz K."/>
            <person name="Wedrychowicz H."/>
        </authorList>
    </citation>
    <scope>NUCLEOTIDE SEQUENCE [LARGE SCALE GENOMIC DNA]</scope>
    <source>
        <strain evidence="5 6">DSM 18899</strain>
    </source>
</reference>
<name>A0A1K2HRF1_9NEIS</name>
<dbReference type="GO" id="GO:0000160">
    <property type="term" value="P:phosphorelay signal transduction system"/>
    <property type="evidence" value="ECO:0007669"/>
    <property type="project" value="InterPro"/>
</dbReference>
<proteinExistence type="predicted"/>
<dbReference type="GO" id="GO:0016791">
    <property type="term" value="F:phosphatase activity"/>
    <property type="evidence" value="ECO:0007669"/>
    <property type="project" value="TreeGrafter"/>
</dbReference>
<evidence type="ECO:0000313" key="6">
    <source>
        <dbReference type="Proteomes" id="UP000186513"/>
    </source>
</evidence>
<dbReference type="Proteomes" id="UP000186513">
    <property type="component" value="Unassembled WGS sequence"/>
</dbReference>
<dbReference type="SMART" id="SM00331">
    <property type="entry name" value="PP2C_SIG"/>
    <property type="match status" value="1"/>
</dbReference>
<dbReference type="InterPro" id="IPR001932">
    <property type="entry name" value="PPM-type_phosphatase-like_dom"/>
</dbReference>
<dbReference type="Gene3D" id="3.40.50.2300">
    <property type="match status" value="1"/>
</dbReference>
<organism evidence="5 6">
    <name type="scientific">Chitinimonas taiwanensis DSM 18899</name>
    <dbReference type="NCBI Taxonomy" id="1121279"/>
    <lineage>
        <taxon>Bacteria</taxon>
        <taxon>Pseudomonadati</taxon>
        <taxon>Pseudomonadota</taxon>
        <taxon>Betaproteobacteria</taxon>
        <taxon>Neisseriales</taxon>
        <taxon>Chitinibacteraceae</taxon>
        <taxon>Chitinimonas</taxon>
    </lineage>
</organism>
<dbReference type="STRING" id="1121279.SAMN02745887_03565"/>
<dbReference type="InterPro" id="IPR036890">
    <property type="entry name" value="HATPase_C_sf"/>
</dbReference>
<evidence type="ECO:0000259" key="4">
    <source>
        <dbReference type="PROSITE" id="PS50110"/>
    </source>
</evidence>
<protein>
    <submittedName>
        <fullName evidence="5">Histidine kinase-like ATPase domain-containing protein</fullName>
    </submittedName>
</protein>
<dbReference type="Pfam" id="PF07228">
    <property type="entry name" value="SpoIIE"/>
    <property type="match status" value="1"/>
</dbReference>
<dbReference type="InterPro" id="IPR001789">
    <property type="entry name" value="Sig_transdc_resp-reg_receiver"/>
</dbReference>